<gene>
    <name evidence="2" type="ORF">ALO71_02169</name>
</gene>
<dbReference type="EMBL" id="LJQG01000190">
    <property type="protein sequence ID" value="KPX17925.1"/>
    <property type="molecule type" value="Genomic_DNA"/>
</dbReference>
<reference evidence="2 3" key="1">
    <citation type="submission" date="2015-09" db="EMBL/GenBank/DDBJ databases">
        <title>Genome announcement of multiple Pseudomonas syringae strains.</title>
        <authorList>
            <person name="Thakur S."/>
            <person name="Wang P.W."/>
            <person name="Gong Y."/>
            <person name="Weir B.S."/>
            <person name="Guttman D.S."/>
        </authorList>
    </citation>
    <scope>NUCLEOTIDE SEQUENCE [LARGE SCALE GENOMIC DNA]</scope>
    <source>
        <strain evidence="2 3">ICMP9150</strain>
    </source>
</reference>
<dbReference type="Pfam" id="PF13503">
    <property type="entry name" value="DUF4123"/>
    <property type="match status" value="1"/>
</dbReference>
<name>A0A0P9TXP4_PSEA0</name>
<evidence type="ECO:0000313" key="3">
    <source>
        <dbReference type="Proteomes" id="UP000050346"/>
    </source>
</evidence>
<feature type="domain" description="DUF4123" evidence="1">
    <location>
        <begin position="33"/>
        <end position="140"/>
    </location>
</feature>
<sequence>MPETQERNAHGLPACRLRLSQGVAVERSGMKVYVLLERTDSLLEQLYQRLPDPAPAVLFDKTELAAYREKSPLFLDTSGSNTLVEAMHEEPESWPGLIIESPSPADVLLGHLRHILFVRFDGQRRGVLRYSHPVTASYFFTAEPPQSSAQWFGPISRLGWYGGTWEDIAQGKQRWFDVRNTHAPDWQPPQPQVTFGLNQRQEDALRRQNKEFLQ</sequence>
<proteinExistence type="predicted"/>
<protein>
    <recommendedName>
        <fullName evidence="1">DUF4123 domain-containing protein</fullName>
    </recommendedName>
</protein>
<evidence type="ECO:0000259" key="1">
    <source>
        <dbReference type="Pfam" id="PF13503"/>
    </source>
</evidence>
<dbReference type="InterPro" id="IPR025391">
    <property type="entry name" value="DUF4123"/>
</dbReference>
<dbReference type="AlphaFoldDB" id="A0A0P9TXP4"/>
<evidence type="ECO:0000313" key="2">
    <source>
        <dbReference type="EMBL" id="KPX17925.1"/>
    </source>
</evidence>
<comment type="caution">
    <text evidence="2">The sequence shown here is derived from an EMBL/GenBank/DDBJ whole genome shotgun (WGS) entry which is preliminary data.</text>
</comment>
<dbReference type="PATRIC" id="fig|235272.12.peg.2919"/>
<dbReference type="Proteomes" id="UP000050346">
    <property type="component" value="Unassembled WGS sequence"/>
</dbReference>
<organism evidence="2 3">
    <name type="scientific">Pseudomonas amygdali pv. dendropanacis</name>
    <dbReference type="NCBI Taxonomy" id="235272"/>
    <lineage>
        <taxon>Bacteria</taxon>
        <taxon>Pseudomonadati</taxon>
        <taxon>Pseudomonadota</taxon>
        <taxon>Gammaproteobacteria</taxon>
        <taxon>Pseudomonadales</taxon>
        <taxon>Pseudomonadaceae</taxon>
        <taxon>Pseudomonas</taxon>
        <taxon>Pseudomonas amygdali</taxon>
    </lineage>
</organism>
<accession>A0A0P9TXP4</accession>